<proteinExistence type="predicted"/>
<dbReference type="EMBL" id="JBHLVO010000022">
    <property type="protein sequence ID" value="MFC0273602.1"/>
    <property type="molecule type" value="Genomic_DNA"/>
</dbReference>
<gene>
    <name evidence="1" type="ORF">ACFFIX_19610</name>
</gene>
<name>A0ABV6GIT5_9BACI</name>
<organism evidence="1 2">
    <name type="scientific">Metabacillus herbersteinensis</name>
    <dbReference type="NCBI Taxonomy" id="283816"/>
    <lineage>
        <taxon>Bacteria</taxon>
        <taxon>Bacillati</taxon>
        <taxon>Bacillota</taxon>
        <taxon>Bacilli</taxon>
        <taxon>Bacillales</taxon>
        <taxon>Bacillaceae</taxon>
        <taxon>Metabacillus</taxon>
    </lineage>
</organism>
<keyword evidence="2" id="KW-1185">Reference proteome</keyword>
<evidence type="ECO:0000313" key="1">
    <source>
        <dbReference type="EMBL" id="MFC0273602.1"/>
    </source>
</evidence>
<protein>
    <submittedName>
        <fullName evidence="1">Uncharacterized protein</fullName>
    </submittedName>
</protein>
<reference evidence="1 2" key="1">
    <citation type="submission" date="2024-09" db="EMBL/GenBank/DDBJ databases">
        <authorList>
            <person name="Sun Q."/>
            <person name="Mori K."/>
        </authorList>
    </citation>
    <scope>NUCLEOTIDE SEQUENCE [LARGE SCALE GENOMIC DNA]</scope>
    <source>
        <strain evidence="1 2">CCM 7228</strain>
    </source>
</reference>
<dbReference type="Proteomes" id="UP001589854">
    <property type="component" value="Unassembled WGS sequence"/>
</dbReference>
<evidence type="ECO:0000313" key="2">
    <source>
        <dbReference type="Proteomes" id="UP001589854"/>
    </source>
</evidence>
<dbReference type="RefSeq" id="WP_378937070.1">
    <property type="nucleotide sequence ID" value="NZ_JBHLVO010000022.1"/>
</dbReference>
<sequence>MQQFKRIEQYEYYPPERSEIYIRFSILKANFEDLLVEQDIESYIKRSHSKRIEKILNYIANYTNITSPNKINQKHLINFLLHYIKNRRTLYKVIGELKGDIKLIEKYLLISSKGMYREIDFSVSNNYLWNKVEEKISH</sequence>
<accession>A0ABV6GIT5</accession>
<comment type="caution">
    <text evidence="1">The sequence shown here is derived from an EMBL/GenBank/DDBJ whole genome shotgun (WGS) entry which is preliminary data.</text>
</comment>